<evidence type="ECO:0000256" key="1">
    <source>
        <dbReference type="ARBA" id="ARBA00004479"/>
    </source>
</evidence>
<keyword evidence="4" id="KW-0479">Metal-binding</keyword>
<comment type="subcellular location">
    <subcellularLocation>
        <location evidence="1">Membrane</location>
        <topology evidence="1">Single-pass type I membrane protein</topology>
    </subcellularLocation>
</comment>
<evidence type="ECO:0000313" key="15">
    <source>
        <dbReference type="Proteomes" id="UP000823388"/>
    </source>
</evidence>
<feature type="domain" description="Phytocyanin" evidence="13">
    <location>
        <begin position="27"/>
        <end position="126"/>
    </location>
</feature>
<dbReference type="OrthoDB" id="784190at2759"/>
<proteinExistence type="predicted"/>
<gene>
    <name evidence="14" type="ORF">PVAP13_9NG074023</name>
</gene>
<evidence type="ECO:0000256" key="11">
    <source>
        <dbReference type="ARBA" id="ARBA00023180"/>
    </source>
</evidence>
<dbReference type="InterPro" id="IPR003245">
    <property type="entry name" value="Phytocyanin_dom"/>
</dbReference>
<dbReference type="PANTHER" id="PTHR33021">
    <property type="entry name" value="BLUE COPPER PROTEIN"/>
    <property type="match status" value="1"/>
</dbReference>
<evidence type="ECO:0000256" key="8">
    <source>
        <dbReference type="ARBA" id="ARBA00023008"/>
    </source>
</evidence>
<evidence type="ECO:0000256" key="12">
    <source>
        <dbReference type="SAM" id="SignalP"/>
    </source>
</evidence>
<dbReference type="Proteomes" id="UP000823388">
    <property type="component" value="Chromosome 9N"/>
</dbReference>
<dbReference type="GO" id="GO:0009055">
    <property type="term" value="F:electron transfer activity"/>
    <property type="evidence" value="ECO:0007669"/>
    <property type="project" value="InterPro"/>
</dbReference>
<accession>A0A8T0MC43</accession>
<keyword evidence="3" id="KW-0812">Transmembrane</keyword>
<dbReference type="Gene3D" id="2.60.40.420">
    <property type="entry name" value="Cupredoxins - blue copper proteins"/>
    <property type="match status" value="1"/>
</dbReference>
<keyword evidence="10" id="KW-1015">Disulfide bond</keyword>
<reference evidence="14" key="1">
    <citation type="submission" date="2020-05" db="EMBL/GenBank/DDBJ databases">
        <title>WGS assembly of Panicum virgatum.</title>
        <authorList>
            <person name="Lovell J.T."/>
            <person name="Jenkins J."/>
            <person name="Shu S."/>
            <person name="Juenger T.E."/>
            <person name="Schmutz J."/>
        </authorList>
    </citation>
    <scope>NUCLEOTIDE SEQUENCE</scope>
    <source>
        <strain evidence="14">AP13</strain>
    </source>
</reference>
<dbReference type="GO" id="GO:0005886">
    <property type="term" value="C:plasma membrane"/>
    <property type="evidence" value="ECO:0007669"/>
    <property type="project" value="TreeGrafter"/>
</dbReference>
<organism evidence="14 15">
    <name type="scientific">Panicum virgatum</name>
    <name type="common">Blackwell switchgrass</name>
    <dbReference type="NCBI Taxonomy" id="38727"/>
    <lineage>
        <taxon>Eukaryota</taxon>
        <taxon>Viridiplantae</taxon>
        <taxon>Streptophyta</taxon>
        <taxon>Embryophyta</taxon>
        <taxon>Tracheophyta</taxon>
        <taxon>Spermatophyta</taxon>
        <taxon>Magnoliopsida</taxon>
        <taxon>Liliopsida</taxon>
        <taxon>Poales</taxon>
        <taxon>Poaceae</taxon>
        <taxon>PACMAD clade</taxon>
        <taxon>Panicoideae</taxon>
        <taxon>Panicodae</taxon>
        <taxon>Paniceae</taxon>
        <taxon>Panicinae</taxon>
        <taxon>Panicum</taxon>
        <taxon>Panicum sect. Hiantes</taxon>
    </lineage>
</organism>
<keyword evidence="6" id="KW-0249">Electron transport</keyword>
<keyword evidence="15" id="KW-1185">Reference proteome</keyword>
<evidence type="ECO:0000256" key="2">
    <source>
        <dbReference type="ARBA" id="ARBA00022448"/>
    </source>
</evidence>
<dbReference type="GO" id="GO:0046872">
    <property type="term" value="F:metal ion binding"/>
    <property type="evidence" value="ECO:0007669"/>
    <property type="project" value="UniProtKB-KW"/>
</dbReference>
<name>A0A8T0MC43_PANVG</name>
<evidence type="ECO:0000256" key="10">
    <source>
        <dbReference type="ARBA" id="ARBA00023157"/>
    </source>
</evidence>
<dbReference type="PANTHER" id="PTHR33021:SF441">
    <property type="entry name" value="OS03G0791366 PROTEIN"/>
    <property type="match status" value="1"/>
</dbReference>
<dbReference type="PROSITE" id="PS51485">
    <property type="entry name" value="PHYTOCYANIN"/>
    <property type="match status" value="1"/>
</dbReference>
<evidence type="ECO:0000259" key="13">
    <source>
        <dbReference type="PROSITE" id="PS51485"/>
    </source>
</evidence>
<evidence type="ECO:0000256" key="5">
    <source>
        <dbReference type="ARBA" id="ARBA00022729"/>
    </source>
</evidence>
<dbReference type="FunFam" id="2.60.40.420:FF:000067">
    <property type="entry name" value="Cupredoxin superfamily protein"/>
    <property type="match status" value="1"/>
</dbReference>
<dbReference type="EMBL" id="CM029054">
    <property type="protein sequence ID" value="KAG2534650.1"/>
    <property type="molecule type" value="Genomic_DNA"/>
</dbReference>
<feature type="chain" id="PRO_5035860621" description="Phytocyanin domain-containing protein" evidence="12">
    <location>
        <begin position="27"/>
        <end position="169"/>
    </location>
</feature>
<dbReference type="AlphaFoldDB" id="A0A8T0MC43"/>
<dbReference type="Pfam" id="PF02298">
    <property type="entry name" value="Cu_bind_like"/>
    <property type="match status" value="1"/>
</dbReference>
<dbReference type="InterPro" id="IPR039391">
    <property type="entry name" value="Phytocyanin-like"/>
</dbReference>
<evidence type="ECO:0000256" key="6">
    <source>
        <dbReference type="ARBA" id="ARBA00022982"/>
    </source>
</evidence>
<keyword evidence="2" id="KW-0813">Transport</keyword>
<sequence length="169" mass="17734">MASKQMLVLVAAALAVAFLPAPLAAATEHWVGDDKGWTLGFNYSAWAQTKQFKVGDTLVFKYSEPSHTVVEVSGADFKTCSKPENAMVLTTGQDQVTLSEAGRRWFVCSVGAHCQNGMKVRIDVLAAEEAAAGPSAVPPPPTSPAARVHARLAQAVLAVTAVIAAVVVF</sequence>
<feature type="signal peptide" evidence="12">
    <location>
        <begin position="1"/>
        <end position="26"/>
    </location>
</feature>
<dbReference type="SUPFAM" id="SSF49503">
    <property type="entry name" value="Cupredoxins"/>
    <property type="match status" value="1"/>
</dbReference>
<keyword evidence="11" id="KW-0325">Glycoprotein</keyword>
<keyword evidence="7" id="KW-1133">Transmembrane helix</keyword>
<evidence type="ECO:0000256" key="7">
    <source>
        <dbReference type="ARBA" id="ARBA00022989"/>
    </source>
</evidence>
<dbReference type="CDD" id="cd04216">
    <property type="entry name" value="Phytocyanin"/>
    <property type="match status" value="1"/>
</dbReference>
<keyword evidence="9" id="KW-0472">Membrane</keyword>
<keyword evidence="8" id="KW-0186">Copper</keyword>
<protein>
    <recommendedName>
        <fullName evidence="13">Phytocyanin domain-containing protein</fullName>
    </recommendedName>
</protein>
<keyword evidence="5 12" id="KW-0732">Signal</keyword>
<evidence type="ECO:0000256" key="4">
    <source>
        <dbReference type="ARBA" id="ARBA00022723"/>
    </source>
</evidence>
<dbReference type="InterPro" id="IPR008972">
    <property type="entry name" value="Cupredoxin"/>
</dbReference>
<evidence type="ECO:0000256" key="9">
    <source>
        <dbReference type="ARBA" id="ARBA00023136"/>
    </source>
</evidence>
<dbReference type="GO" id="GO:0009610">
    <property type="term" value="P:response to symbiotic fungus"/>
    <property type="evidence" value="ECO:0007669"/>
    <property type="project" value="UniProtKB-ARBA"/>
</dbReference>
<comment type="caution">
    <text evidence="14">The sequence shown here is derived from an EMBL/GenBank/DDBJ whole genome shotgun (WGS) entry which is preliminary data.</text>
</comment>
<evidence type="ECO:0000313" key="14">
    <source>
        <dbReference type="EMBL" id="KAG2534650.1"/>
    </source>
</evidence>
<evidence type="ECO:0000256" key="3">
    <source>
        <dbReference type="ARBA" id="ARBA00022692"/>
    </source>
</evidence>